<reference evidence="7 8" key="1">
    <citation type="submission" date="2016-10" db="EMBL/GenBank/DDBJ databases">
        <authorList>
            <person name="de Groot N.N."/>
        </authorList>
    </citation>
    <scope>NUCLEOTIDE SEQUENCE [LARGE SCALE GENOMIC DNA]</scope>
    <source>
        <strain evidence="7 8">DSM 45514</strain>
    </source>
</reference>
<dbReference type="EMBL" id="FMZA01000006">
    <property type="protein sequence ID" value="SDC32141.1"/>
    <property type="molecule type" value="Genomic_DNA"/>
</dbReference>
<evidence type="ECO:0000256" key="2">
    <source>
        <dbReference type="ARBA" id="ARBA00006962"/>
    </source>
</evidence>
<name>A0A1G6KMV0_9BACL</name>
<dbReference type="PANTHER" id="PTHR43025">
    <property type="entry name" value="MONOGALACTOSYLDIACYLGLYCEROL SYNTHASE"/>
    <property type="match status" value="1"/>
</dbReference>
<dbReference type="SUPFAM" id="SSF53756">
    <property type="entry name" value="UDP-Glycosyltransferase/glycogen phosphorylase"/>
    <property type="match status" value="1"/>
</dbReference>
<dbReference type="GO" id="GO:0016020">
    <property type="term" value="C:membrane"/>
    <property type="evidence" value="ECO:0007669"/>
    <property type="project" value="UniProtKB-SubCell"/>
</dbReference>
<keyword evidence="4 7" id="KW-0808">Transferase</keyword>
<dbReference type="GO" id="GO:0009247">
    <property type="term" value="P:glycolipid biosynthetic process"/>
    <property type="evidence" value="ECO:0007669"/>
    <property type="project" value="InterPro"/>
</dbReference>
<keyword evidence="8" id="KW-1185">Reference proteome</keyword>
<dbReference type="Pfam" id="PF04101">
    <property type="entry name" value="Glyco_tran_28_C"/>
    <property type="match status" value="1"/>
</dbReference>
<evidence type="ECO:0000259" key="5">
    <source>
        <dbReference type="Pfam" id="PF04101"/>
    </source>
</evidence>
<evidence type="ECO:0000313" key="8">
    <source>
        <dbReference type="Proteomes" id="UP000199387"/>
    </source>
</evidence>
<comment type="subcellular location">
    <subcellularLocation>
        <location evidence="1">Membrane</location>
    </subcellularLocation>
</comment>
<feature type="domain" description="Glycosyl transferase family 28 C-terminal" evidence="5">
    <location>
        <begin position="224"/>
        <end position="326"/>
    </location>
</feature>
<dbReference type="InterPro" id="IPR009695">
    <property type="entry name" value="Diacylglyc_glucosyltr_N"/>
</dbReference>
<evidence type="ECO:0000259" key="6">
    <source>
        <dbReference type="Pfam" id="PF06925"/>
    </source>
</evidence>
<evidence type="ECO:0000313" key="7">
    <source>
        <dbReference type="EMBL" id="SDC32141.1"/>
    </source>
</evidence>
<evidence type="ECO:0000256" key="1">
    <source>
        <dbReference type="ARBA" id="ARBA00004370"/>
    </source>
</evidence>
<evidence type="ECO:0000256" key="4">
    <source>
        <dbReference type="ARBA" id="ARBA00022679"/>
    </source>
</evidence>
<dbReference type="InterPro" id="IPR050519">
    <property type="entry name" value="Glycosyltransf_28_UgtP"/>
</dbReference>
<dbReference type="GO" id="GO:0016758">
    <property type="term" value="F:hexosyltransferase activity"/>
    <property type="evidence" value="ECO:0007669"/>
    <property type="project" value="InterPro"/>
</dbReference>
<dbReference type="RefSeq" id="WP_176757848.1">
    <property type="nucleotide sequence ID" value="NZ_FMZA01000006.1"/>
</dbReference>
<evidence type="ECO:0000256" key="3">
    <source>
        <dbReference type="ARBA" id="ARBA00022676"/>
    </source>
</evidence>
<dbReference type="AlphaFoldDB" id="A0A1G6KMV0"/>
<accession>A0A1G6KMV0</accession>
<sequence length="373" mass="42112">MERVLLVTMGFGTGHNAAAQAVEEAVRQQGTMAKTVDLLEMVPGTFHPLLQSGYNRMLTRFPSFYHVLYDGTSQSRLLRSVSHQLIEKMGWMIRKKLNQLLSTFQPTRLIATHPFSLWLIPPEWRQLPSTGVVTDYDIHPLWLIRMPDLLCLPPGVMDREGRERLRRQTGSQVLETGIPCGTQFQKCTSRQEARTRLGLDPEIPMLLVMGGGLGHGPLYDIVGALCEISFPLRIQVMTGKNEKMYQELTSTPWKGDVHVEGYRKDIHLWLDAADLLVTKPGGMSITEAMLKRVPLLLFQALPGQEFANQQYLVRQGGALAVQPDTVQRLVRYLFAYPDLRRWMADRLGQLATPDAARRIAEESLQAKPFPSAL</sequence>
<dbReference type="PANTHER" id="PTHR43025:SF3">
    <property type="entry name" value="MONOGALACTOSYLDIACYLGLYCEROL SYNTHASE 1, CHLOROPLASTIC"/>
    <property type="match status" value="1"/>
</dbReference>
<gene>
    <name evidence="7" type="ORF">SAMN04488112_10658</name>
</gene>
<dbReference type="STRING" id="1236220.SAMN04488112_10658"/>
<dbReference type="InterPro" id="IPR007235">
    <property type="entry name" value="Glyco_trans_28_C"/>
</dbReference>
<organism evidence="7 8">
    <name type="scientific">Melghirimyces thermohalophilus</name>
    <dbReference type="NCBI Taxonomy" id="1236220"/>
    <lineage>
        <taxon>Bacteria</taxon>
        <taxon>Bacillati</taxon>
        <taxon>Bacillota</taxon>
        <taxon>Bacilli</taxon>
        <taxon>Bacillales</taxon>
        <taxon>Thermoactinomycetaceae</taxon>
        <taxon>Melghirimyces</taxon>
    </lineage>
</organism>
<dbReference type="Proteomes" id="UP000199387">
    <property type="component" value="Unassembled WGS sequence"/>
</dbReference>
<feature type="domain" description="Diacylglycerol glucosyltransferase N-terminal" evidence="6">
    <location>
        <begin position="15"/>
        <end position="179"/>
    </location>
</feature>
<protein>
    <submittedName>
        <fullName evidence="7">Processive 1,2-diacylglycerol beta-glucosyltransferase</fullName>
    </submittedName>
</protein>
<dbReference type="Gene3D" id="3.40.50.2000">
    <property type="entry name" value="Glycogen Phosphorylase B"/>
    <property type="match status" value="1"/>
</dbReference>
<dbReference type="Pfam" id="PF06925">
    <property type="entry name" value="MGDG_synth"/>
    <property type="match status" value="1"/>
</dbReference>
<comment type="similarity">
    <text evidence="2">Belongs to the glycosyltransferase 28 family.</text>
</comment>
<keyword evidence="3" id="KW-0328">Glycosyltransferase</keyword>
<proteinExistence type="inferred from homology"/>